<protein>
    <submittedName>
        <fullName evidence="1">Uncharacterized protein</fullName>
    </submittedName>
</protein>
<evidence type="ECO:0000313" key="1">
    <source>
        <dbReference type="EMBL" id="GAV69370.1"/>
    </source>
</evidence>
<keyword evidence="2" id="KW-1185">Reference proteome</keyword>
<accession>A0A1Q3BMX3</accession>
<dbReference type="Proteomes" id="UP000187406">
    <property type="component" value="Unassembled WGS sequence"/>
</dbReference>
<dbReference type="AlphaFoldDB" id="A0A1Q3BMX3"/>
<sequence>MHLDECPMKDALRDSVRNFSFLVDVMVYQENQFCGFLNQDDLKIDVCDVDDTSMSTKVYFLVCNPIKDQDQIINQKMLAKMSDIDDITWTIFDPGSVDQDALEDVQIHNTRSHACSFAKSAVPSACVCLQELMATSKFALATMTGRPREEDPNALD</sequence>
<dbReference type="EMBL" id="BDDD01000719">
    <property type="protein sequence ID" value="GAV69370.1"/>
    <property type="molecule type" value="Genomic_DNA"/>
</dbReference>
<dbReference type="OrthoDB" id="1915803at2759"/>
<proteinExistence type="predicted"/>
<gene>
    <name evidence="1" type="ORF">CFOL_v3_12871</name>
</gene>
<evidence type="ECO:0000313" key="2">
    <source>
        <dbReference type="Proteomes" id="UP000187406"/>
    </source>
</evidence>
<reference evidence="2" key="1">
    <citation type="submission" date="2016-04" db="EMBL/GenBank/DDBJ databases">
        <title>Cephalotus genome sequencing.</title>
        <authorList>
            <person name="Fukushima K."/>
            <person name="Hasebe M."/>
            <person name="Fang X."/>
        </authorList>
    </citation>
    <scope>NUCLEOTIDE SEQUENCE [LARGE SCALE GENOMIC DNA]</scope>
    <source>
        <strain evidence="2">cv. St1</strain>
    </source>
</reference>
<organism evidence="1 2">
    <name type="scientific">Cephalotus follicularis</name>
    <name type="common">Albany pitcher plant</name>
    <dbReference type="NCBI Taxonomy" id="3775"/>
    <lineage>
        <taxon>Eukaryota</taxon>
        <taxon>Viridiplantae</taxon>
        <taxon>Streptophyta</taxon>
        <taxon>Embryophyta</taxon>
        <taxon>Tracheophyta</taxon>
        <taxon>Spermatophyta</taxon>
        <taxon>Magnoliopsida</taxon>
        <taxon>eudicotyledons</taxon>
        <taxon>Gunneridae</taxon>
        <taxon>Pentapetalae</taxon>
        <taxon>rosids</taxon>
        <taxon>fabids</taxon>
        <taxon>Oxalidales</taxon>
        <taxon>Cephalotaceae</taxon>
        <taxon>Cephalotus</taxon>
    </lineage>
</organism>
<name>A0A1Q3BMX3_CEPFO</name>
<comment type="caution">
    <text evidence="1">The sequence shown here is derived from an EMBL/GenBank/DDBJ whole genome shotgun (WGS) entry which is preliminary data.</text>
</comment>
<dbReference type="InParanoid" id="A0A1Q3BMX3"/>